<evidence type="ECO:0000313" key="1">
    <source>
        <dbReference type="EMBL" id="EKD13476.1"/>
    </source>
</evidence>
<reference evidence="1 2" key="1">
    <citation type="journal article" date="2012" name="BMC Genomics">
        <title>Sequencing the genome of Marssonina brunnea reveals fungus-poplar co-evolution.</title>
        <authorList>
            <person name="Zhu S."/>
            <person name="Cao Y.-Z."/>
            <person name="Jiang C."/>
            <person name="Tan B.-Y."/>
            <person name="Wang Z."/>
            <person name="Feng S."/>
            <person name="Zhang L."/>
            <person name="Su X.-H."/>
            <person name="Brejova B."/>
            <person name="Vinar T."/>
            <person name="Xu M."/>
            <person name="Wang M.-X."/>
            <person name="Zhang S.-G."/>
            <person name="Huang M.-R."/>
            <person name="Wu R."/>
            <person name="Zhou Y."/>
        </authorList>
    </citation>
    <scope>NUCLEOTIDE SEQUENCE [LARGE SCALE GENOMIC DNA]</scope>
    <source>
        <strain evidence="1 2">MB_m1</strain>
    </source>
</reference>
<gene>
    <name evidence="1" type="ORF">MBM_08194</name>
</gene>
<organism evidence="1 2">
    <name type="scientific">Marssonina brunnea f. sp. multigermtubi (strain MB_m1)</name>
    <name type="common">Marssonina leaf spot fungus</name>
    <dbReference type="NCBI Taxonomy" id="1072389"/>
    <lineage>
        <taxon>Eukaryota</taxon>
        <taxon>Fungi</taxon>
        <taxon>Dikarya</taxon>
        <taxon>Ascomycota</taxon>
        <taxon>Pezizomycotina</taxon>
        <taxon>Leotiomycetes</taxon>
        <taxon>Helotiales</taxon>
        <taxon>Drepanopezizaceae</taxon>
        <taxon>Drepanopeziza</taxon>
    </lineage>
</organism>
<dbReference type="InParanoid" id="K1WKT6"/>
<name>K1WKT6_MARBU</name>
<sequence length="403" mass="45610">MSLLAFSNELICEILRHLDSPLTAIARFSRRLHLVTEPFIYSKIFLNHRDPYNLFIRTVLGNKGAIKHVRHFHTYGKSTPGTYFYLLRGAGISLKLEIPRESCYPKETCRTEFSSAHPFGWDYDLSFLTDAYRVLVRGQLPDTVYGKGLFDQWFGSMFFPPNVNWLQIHIYWDAITAFLFTLFAAPLKSIGLMDYGWMVNKYPIINLALGNTDGQNHRITDLTLTQGFLRGLSPVKFLQSFRALKRFQYQHKTITFPVSKIGRGLFDSRHSLEELHVYQWTHPRYSLDFTDEEEPSADEDEGDSDSKANLIGSLQMLTKQKSVVVVVVVVVVIVSNDSSSSAETDPSQCRGSLVLVFVFVFVFVPDSAMGRDGSAEGFGEEVFWGGDHVEGGRSSRAARPGTT</sequence>
<dbReference type="EMBL" id="JH921449">
    <property type="protein sequence ID" value="EKD13476.1"/>
    <property type="molecule type" value="Genomic_DNA"/>
</dbReference>
<dbReference type="KEGG" id="mbe:MBM_08194"/>
<dbReference type="OrthoDB" id="4191831at2759"/>
<dbReference type="STRING" id="1072389.K1WKT6"/>
<dbReference type="Proteomes" id="UP000006753">
    <property type="component" value="Unassembled WGS sequence"/>
</dbReference>
<protein>
    <submittedName>
        <fullName evidence="1">Uncharacterized protein</fullName>
    </submittedName>
</protein>
<proteinExistence type="predicted"/>
<accession>K1WKT6</accession>
<dbReference type="HOGENOM" id="CLU_683482_0_0_1"/>
<evidence type="ECO:0000313" key="2">
    <source>
        <dbReference type="Proteomes" id="UP000006753"/>
    </source>
</evidence>
<dbReference type="AlphaFoldDB" id="K1WKT6"/>
<keyword evidence="2" id="KW-1185">Reference proteome</keyword>